<gene>
    <name evidence="5" type="ORF">NAF29_07750</name>
</gene>
<dbReference type="InterPro" id="IPR028082">
    <property type="entry name" value="Peripla_BP_I"/>
</dbReference>
<dbReference type="GO" id="GO:0052621">
    <property type="term" value="F:diguanylate cyclase activity"/>
    <property type="evidence" value="ECO:0007669"/>
    <property type="project" value="UniProtKB-EC"/>
</dbReference>
<dbReference type="EC" id="2.7.7.65" evidence="5"/>
<reference evidence="5 6" key="1">
    <citation type="journal article" date="2013" name="Antonie Van Leeuwenhoek">
        <title>Echinimonas agarilytica gen. nov., sp. nov., a new gammaproteobacterium isolated from the sea urchin Strongylocentrotus intermedius.</title>
        <authorList>
            <person name="Nedashkovskaya O.I."/>
            <person name="Stenkova A.M."/>
            <person name="Zhukova N.V."/>
            <person name="Van Trappen S."/>
            <person name="Lee J.S."/>
            <person name="Kim S.B."/>
        </authorList>
    </citation>
    <scope>NUCLEOTIDE SEQUENCE [LARGE SCALE GENOMIC DNA]</scope>
    <source>
        <strain evidence="5 6">KMM 6351</strain>
    </source>
</reference>
<dbReference type="Gene3D" id="3.40.50.2300">
    <property type="match status" value="2"/>
</dbReference>
<dbReference type="SMART" id="SM00267">
    <property type="entry name" value="GGDEF"/>
    <property type="match status" value="1"/>
</dbReference>
<dbReference type="Proteomes" id="UP001165393">
    <property type="component" value="Unassembled WGS sequence"/>
</dbReference>
<dbReference type="Pfam" id="PF13377">
    <property type="entry name" value="Peripla_BP_3"/>
    <property type="match status" value="1"/>
</dbReference>
<comment type="caution">
    <text evidence="5">The sequence shown here is derived from an EMBL/GenBank/DDBJ whole genome shotgun (WGS) entry which is preliminary data.</text>
</comment>
<dbReference type="AlphaFoldDB" id="A0AA41W602"/>
<dbReference type="SUPFAM" id="SSF55073">
    <property type="entry name" value="Nucleotide cyclase"/>
    <property type="match status" value="1"/>
</dbReference>
<dbReference type="GO" id="GO:0003700">
    <property type="term" value="F:DNA-binding transcription factor activity"/>
    <property type="evidence" value="ECO:0007669"/>
    <property type="project" value="TreeGrafter"/>
</dbReference>
<organism evidence="5 6">
    <name type="scientific">Echinimonas agarilytica</name>
    <dbReference type="NCBI Taxonomy" id="1215918"/>
    <lineage>
        <taxon>Bacteria</taxon>
        <taxon>Pseudomonadati</taxon>
        <taxon>Pseudomonadota</taxon>
        <taxon>Gammaproteobacteria</taxon>
        <taxon>Alteromonadales</taxon>
        <taxon>Echinimonadaceae</taxon>
        <taxon>Echinimonas</taxon>
    </lineage>
</organism>
<dbReference type="RefSeq" id="WP_251261008.1">
    <property type="nucleotide sequence ID" value="NZ_JAMQGP010000003.1"/>
</dbReference>
<keyword evidence="1" id="KW-0805">Transcription regulation</keyword>
<dbReference type="PROSITE" id="PS50887">
    <property type="entry name" value="GGDEF"/>
    <property type="match status" value="1"/>
</dbReference>
<evidence type="ECO:0000256" key="3">
    <source>
        <dbReference type="ARBA" id="ARBA00023163"/>
    </source>
</evidence>
<keyword evidence="2" id="KW-0238">DNA-binding</keyword>
<evidence type="ECO:0000313" key="6">
    <source>
        <dbReference type="Proteomes" id="UP001165393"/>
    </source>
</evidence>
<sequence length="626" mass="71115">MSNEICGNYQWPLFNALKEQARIFDIDLVVFEGRCIDSTLYQDKQHNLAFEFIDEDRLDGLIVCSGSLLGFMNEEDRNRWFLNRFHIPVVSLNLRFDGATNILLDDSVGMVEVVDHLIRLHHFKNLAFISGAHSSPEAKARLKAFNSVVHERDVKHHIIEGDFTPASGIRAAKTLIELHNNEAIDAAVFSNDDMAIAAIDYLHRHAPEIGNSIAITGFDNSPNSFFVRPSLTTVGQPFDEIARQSFEELKLQAKERQPPMDILLTTKPVYRRSCGCKPLDDVESSTQTQFFSIAYKVQEMIQSYKVDELLEQLAITLPHFKIKSCYIALYDKDDESNQQALAEHSSLIFAYQDNQRVPLATPTPFSTKELFPNPFWSSERQQDLILKPLFFNDNHFGFIVFDASVGRLEDMENIRCLVAQALNAALLFEAKAAATVKMKSTLLALKSANSELHALNKKLESISIRDELTQLYNRRGFFELVESYAVSSREPRDCLIFYTDINYLKMINDTYGHQTGDQAICLIANVLRESFREEDIIGRIGGDEFIICAKRCDESDIDTLIQRFASALKKYNKASGMPFEISAAIGFAAYHGGGKERLKIALDEADKRLYENKTESKKKYRLDAFQ</sequence>
<dbReference type="Gene3D" id="3.30.70.270">
    <property type="match status" value="1"/>
</dbReference>
<keyword evidence="5" id="KW-0548">Nucleotidyltransferase</keyword>
<protein>
    <submittedName>
        <fullName evidence="5">Diguanylate cyclase</fullName>
        <ecNumber evidence="5">2.7.7.65</ecNumber>
    </submittedName>
</protein>
<dbReference type="Pfam" id="PF00990">
    <property type="entry name" value="GGDEF"/>
    <property type="match status" value="1"/>
</dbReference>
<dbReference type="SUPFAM" id="SSF53822">
    <property type="entry name" value="Periplasmic binding protein-like I"/>
    <property type="match status" value="1"/>
</dbReference>
<keyword evidence="6" id="KW-1185">Reference proteome</keyword>
<evidence type="ECO:0000259" key="4">
    <source>
        <dbReference type="PROSITE" id="PS50887"/>
    </source>
</evidence>
<dbReference type="InterPro" id="IPR046335">
    <property type="entry name" value="LacI/GalR-like_sensor"/>
</dbReference>
<name>A0AA41W602_9GAMM</name>
<dbReference type="GO" id="GO:0000976">
    <property type="term" value="F:transcription cis-regulatory region binding"/>
    <property type="evidence" value="ECO:0007669"/>
    <property type="project" value="TreeGrafter"/>
</dbReference>
<feature type="domain" description="GGDEF" evidence="4">
    <location>
        <begin position="492"/>
        <end position="626"/>
    </location>
</feature>
<dbReference type="NCBIfam" id="TIGR00254">
    <property type="entry name" value="GGDEF"/>
    <property type="match status" value="1"/>
</dbReference>
<dbReference type="InterPro" id="IPR043128">
    <property type="entry name" value="Rev_trsase/Diguanyl_cyclase"/>
</dbReference>
<dbReference type="EMBL" id="JAMQGP010000003">
    <property type="protein sequence ID" value="MCM2679560.1"/>
    <property type="molecule type" value="Genomic_DNA"/>
</dbReference>
<dbReference type="PANTHER" id="PTHR30146:SF24">
    <property type="entry name" value="XYLOSE OPERON REGULATORY PROTEIN"/>
    <property type="match status" value="1"/>
</dbReference>
<evidence type="ECO:0000256" key="2">
    <source>
        <dbReference type="ARBA" id="ARBA00023125"/>
    </source>
</evidence>
<proteinExistence type="predicted"/>
<dbReference type="CDD" id="cd06267">
    <property type="entry name" value="PBP1_LacI_sugar_binding-like"/>
    <property type="match status" value="1"/>
</dbReference>
<keyword evidence="5" id="KW-0808">Transferase</keyword>
<dbReference type="InterPro" id="IPR000160">
    <property type="entry name" value="GGDEF_dom"/>
</dbReference>
<dbReference type="CDD" id="cd01949">
    <property type="entry name" value="GGDEF"/>
    <property type="match status" value="1"/>
</dbReference>
<dbReference type="InterPro" id="IPR029787">
    <property type="entry name" value="Nucleotide_cyclase"/>
</dbReference>
<evidence type="ECO:0000313" key="5">
    <source>
        <dbReference type="EMBL" id="MCM2679560.1"/>
    </source>
</evidence>
<accession>A0AA41W602</accession>
<dbReference type="PANTHER" id="PTHR30146">
    <property type="entry name" value="LACI-RELATED TRANSCRIPTIONAL REPRESSOR"/>
    <property type="match status" value="1"/>
</dbReference>
<keyword evidence="3" id="KW-0804">Transcription</keyword>
<evidence type="ECO:0000256" key="1">
    <source>
        <dbReference type="ARBA" id="ARBA00023015"/>
    </source>
</evidence>